<organism evidence="2">
    <name type="scientific">Escherichia coli</name>
    <dbReference type="NCBI Taxonomy" id="562"/>
    <lineage>
        <taxon>Bacteria</taxon>
        <taxon>Pseudomonadati</taxon>
        <taxon>Pseudomonadota</taxon>
        <taxon>Gammaproteobacteria</taxon>
        <taxon>Enterobacterales</taxon>
        <taxon>Enterobacteriaceae</taxon>
        <taxon>Escherichia</taxon>
    </lineage>
</organism>
<dbReference type="RefSeq" id="WP_061354373.1">
    <property type="nucleotide sequence ID" value="NZ_CP019245.1"/>
</dbReference>
<name>A0A0A8J6C1_ECOLX</name>
<dbReference type="InterPro" id="IPR029044">
    <property type="entry name" value="Nucleotide-diphossugar_trans"/>
</dbReference>
<sequence length="285" mass="33985">MNYNVELFIGVCVTYDDFNKYKLQLLSSLKNLYNSFAGDCSVYIVIQSERCSFDYRYSYPTDWIEFYETDYFGISNARNLCIEACLRKNAKFIIFHDASIYWTKSAAEFIHRFRNNIETPRINLLFDKNYHMQHEFNHPLDIQNIRIEKCNPIYNSYVGGFLFRVSKIKELRFHLGFGPGKYTKCKSGEDVLFLFEYFERQNITLYPINRKIAVIHPPRPSDYSKHLLYAYGQGALFRFLVHKYKRMSLFYDLILFFGNALVRCLLFKKKSFQILYNRLKGFIGV</sequence>
<reference evidence="2" key="1">
    <citation type="journal article" date="2014" name="DNA Res.">
        <title>A complete view of the genetic diversity of the Escherichia coli O-antigen biosynthesis gene cluster.</title>
        <authorList>
            <person name="Iguchi A."/>
            <person name="Iyoda S."/>
            <person name="Kikuchi T."/>
            <person name="Ogura Y."/>
            <person name="Katsura K."/>
            <person name="Ohnishi M."/>
            <person name="Hayashi T."/>
            <person name="Thomson N.R."/>
        </authorList>
    </citation>
    <scope>NUCLEOTIDE SEQUENCE</scope>
    <source>
        <strain evidence="2">H710C</strain>
    </source>
</reference>
<proteinExistence type="predicted"/>
<dbReference type="AlphaFoldDB" id="A0A0A8J6C1"/>
<protein>
    <recommendedName>
        <fullName evidence="3">Glycosyltransferase</fullName>
    </recommendedName>
</protein>
<keyword evidence="1" id="KW-0812">Transmembrane</keyword>
<dbReference type="EMBL" id="AB811617">
    <property type="protein sequence ID" value="BAQ00895.1"/>
    <property type="molecule type" value="Genomic_DNA"/>
</dbReference>
<feature type="transmembrane region" description="Helical" evidence="1">
    <location>
        <begin position="248"/>
        <end position="266"/>
    </location>
</feature>
<keyword evidence="1" id="KW-0472">Membrane</keyword>
<accession>A0A0A8J6C1</accession>
<evidence type="ECO:0000256" key="1">
    <source>
        <dbReference type="SAM" id="Phobius"/>
    </source>
</evidence>
<evidence type="ECO:0008006" key="3">
    <source>
        <dbReference type="Google" id="ProtNLM"/>
    </source>
</evidence>
<evidence type="ECO:0000313" key="2">
    <source>
        <dbReference type="EMBL" id="BAQ00895.1"/>
    </source>
</evidence>
<dbReference type="SUPFAM" id="SSF53448">
    <property type="entry name" value="Nucleotide-diphospho-sugar transferases"/>
    <property type="match status" value="1"/>
</dbReference>
<keyword evidence="1" id="KW-1133">Transmembrane helix</keyword>